<dbReference type="Pfam" id="PF13976">
    <property type="entry name" value="gag_pre-integrs"/>
    <property type="match status" value="1"/>
</dbReference>
<accession>A0A9K3J4A8</accession>
<dbReference type="InterPro" id="IPR001584">
    <property type="entry name" value="Integrase_cat-core"/>
</dbReference>
<dbReference type="Gramene" id="mRNA:HanXRQr2_Chr04g0142531">
    <property type="protein sequence ID" value="mRNA:HanXRQr2_Chr04g0142531"/>
    <property type="gene ID" value="HanXRQr2_Chr04g0142531"/>
</dbReference>
<dbReference type="AlphaFoldDB" id="A0A9K3J4A8"/>
<evidence type="ECO:0000313" key="5">
    <source>
        <dbReference type="Proteomes" id="UP000215914"/>
    </source>
</evidence>
<dbReference type="GO" id="GO:0003964">
    <property type="term" value="F:RNA-directed DNA polymerase activity"/>
    <property type="evidence" value="ECO:0007669"/>
    <property type="project" value="UniProtKB-KW"/>
</dbReference>
<keyword evidence="5" id="KW-1185">Reference proteome</keyword>
<dbReference type="GO" id="GO:0015074">
    <property type="term" value="P:DNA integration"/>
    <property type="evidence" value="ECO:0007669"/>
    <property type="project" value="InterPro"/>
</dbReference>
<dbReference type="Pfam" id="PF00665">
    <property type="entry name" value="rve"/>
    <property type="match status" value="1"/>
</dbReference>
<keyword evidence="4" id="KW-0808">Transferase</keyword>
<dbReference type="InterPro" id="IPR012337">
    <property type="entry name" value="RNaseH-like_sf"/>
</dbReference>
<evidence type="ECO:0000259" key="2">
    <source>
        <dbReference type="Pfam" id="PF00665"/>
    </source>
</evidence>
<evidence type="ECO:0000313" key="4">
    <source>
        <dbReference type="EMBL" id="KAF5808184.1"/>
    </source>
</evidence>
<proteinExistence type="predicted"/>
<protein>
    <submittedName>
        <fullName evidence="4">RNA-directed DNA polymerase</fullName>
        <ecNumber evidence="4">2.7.7.49</ecNumber>
    </submittedName>
</protein>
<keyword evidence="4" id="KW-0548">Nucleotidyltransferase</keyword>
<dbReference type="InterPro" id="IPR039537">
    <property type="entry name" value="Retrotran_Ty1/copia-like"/>
</dbReference>
<dbReference type="Proteomes" id="UP000215914">
    <property type="component" value="Unassembled WGS sequence"/>
</dbReference>
<evidence type="ECO:0000259" key="3">
    <source>
        <dbReference type="Pfam" id="PF13976"/>
    </source>
</evidence>
<feature type="region of interest" description="Disordered" evidence="1">
    <location>
        <begin position="1"/>
        <end position="21"/>
    </location>
</feature>
<organism evidence="4 5">
    <name type="scientific">Helianthus annuus</name>
    <name type="common">Common sunflower</name>
    <dbReference type="NCBI Taxonomy" id="4232"/>
    <lineage>
        <taxon>Eukaryota</taxon>
        <taxon>Viridiplantae</taxon>
        <taxon>Streptophyta</taxon>
        <taxon>Embryophyta</taxon>
        <taxon>Tracheophyta</taxon>
        <taxon>Spermatophyta</taxon>
        <taxon>Magnoliopsida</taxon>
        <taxon>eudicotyledons</taxon>
        <taxon>Gunneridae</taxon>
        <taxon>Pentapetalae</taxon>
        <taxon>asterids</taxon>
        <taxon>campanulids</taxon>
        <taxon>Asterales</taxon>
        <taxon>Asteraceae</taxon>
        <taxon>Asteroideae</taxon>
        <taxon>Heliantheae alliance</taxon>
        <taxon>Heliantheae</taxon>
        <taxon>Helianthus</taxon>
    </lineage>
</organism>
<keyword evidence="4" id="KW-0695">RNA-directed DNA polymerase</keyword>
<dbReference type="EC" id="2.7.7.49" evidence="4"/>
<dbReference type="InterPro" id="IPR025724">
    <property type="entry name" value="GAG-pre-integrase_dom"/>
</dbReference>
<dbReference type="PANTHER" id="PTHR42648:SF29">
    <property type="entry name" value="RNA-DIRECTED DNA POLYMERASE"/>
    <property type="match status" value="1"/>
</dbReference>
<dbReference type="SUPFAM" id="SSF53098">
    <property type="entry name" value="Ribonuclease H-like"/>
    <property type="match status" value="1"/>
</dbReference>
<reference evidence="4" key="2">
    <citation type="submission" date="2020-06" db="EMBL/GenBank/DDBJ databases">
        <title>Helianthus annuus Genome sequencing and assembly Release 2.</title>
        <authorList>
            <person name="Gouzy J."/>
            <person name="Langlade N."/>
            <person name="Munos S."/>
        </authorList>
    </citation>
    <scope>NUCLEOTIDE SEQUENCE</scope>
    <source>
        <tissue evidence="4">Leaves</tissue>
    </source>
</reference>
<name>A0A9K3J4A8_HELAN</name>
<feature type="domain" description="GAG-pre-integrase" evidence="3">
    <location>
        <begin position="92"/>
        <end position="134"/>
    </location>
</feature>
<sequence length="238" mass="26927">MANDKNGGGRNEEDKISPIPGLNNEQFQQFIRFFGNKEQATKEENAPVTNVAGNFNREGKWDIRSRELIGAGECFKGLYKMAMMGTERQAMMASVNTWHKRLGHASNSKLSHVGFIKNASLKSKGVCDSCMKAKFSRLPFTISTTKTSACFELIHCDVWGKYRTPSYTQARYFLTIVDDFSRATWVFLLKHKYEASTCLIEFHKMVQVQFEKNIKRIRCDNGGGGGGIRVKQHVGFLC</sequence>
<dbReference type="Gene3D" id="3.30.420.10">
    <property type="entry name" value="Ribonuclease H-like superfamily/Ribonuclease H"/>
    <property type="match status" value="1"/>
</dbReference>
<gene>
    <name evidence="4" type="ORF">HanXRQr2_Chr04g0142531</name>
</gene>
<feature type="domain" description="Integrase catalytic" evidence="2">
    <location>
        <begin position="152"/>
        <end position="223"/>
    </location>
</feature>
<evidence type="ECO:0000256" key="1">
    <source>
        <dbReference type="SAM" id="MobiDB-lite"/>
    </source>
</evidence>
<dbReference type="GO" id="GO:0003676">
    <property type="term" value="F:nucleic acid binding"/>
    <property type="evidence" value="ECO:0007669"/>
    <property type="project" value="InterPro"/>
</dbReference>
<dbReference type="EMBL" id="MNCJ02000319">
    <property type="protein sequence ID" value="KAF5808184.1"/>
    <property type="molecule type" value="Genomic_DNA"/>
</dbReference>
<reference evidence="4" key="1">
    <citation type="journal article" date="2017" name="Nature">
        <title>The sunflower genome provides insights into oil metabolism, flowering and Asterid evolution.</title>
        <authorList>
            <person name="Badouin H."/>
            <person name="Gouzy J."/>
            <person name="Grassa C.J."/>
            <person name="Murat F."/>
            <person name="Staton S.E."/>
            <person name="Cottret L."/>
            <person name="Lelandais-Briere C."/>
            <person name="Owens G.L."/>
            <person name="Carrere S."/>
            <person name="Mayjonade B."/>
            <person name="Legrand L."/>
            <person name="Gill N."/>
            <person name="Kane N.C."/>
            <person name="Bowers J.E."/>
            <person name="Hubner S."/>
            <person name="Bellec A."/>
            <person name="Berard A."/>
            <person name="Berges H."/>
            <person name="Blanchet N."/>
            <person name="Boniface M.C."/>
            <person name="Brunel D."/>
            <person name="Catrice O."/>
            <person name="Chaidir N."/>
            <person name="Claudel C."/>
            <person name="Donnadieu C."/>
            <person name="Faraut T."/>
            <person name="Fievet G."/>
            <person name="Helmstetter N."/>
            <person name="King M."/>
            <person name="Knapp S.J."/>
            <person name="Lai Z."/>
            <person name="Le Paslier M.C."/>
            <person name="Lippi Y."/>
            <person name="Lorenzon L."/>
            <person name="Mandel J.R."/>
            <person name="Marage G."/>
            <person name="Marchand G."/>
            <person name="Marquand E."/>
            <person name="Bret-Mestries E."/>
            <person name="Morien E."/>
            <person name="Nambeesan S."/>
            <person name="Nguyen T."/>
            <person name="Pegot-Espagnet P."/>
            <person name="Pouilly N."/>
            <person name="Raftis F."/>
            <person name="Sallet E."/>
            <person name="Schiex T."/>
            <person name="Thomas J."/>
            <person name="Vandecasteele C."/>
            <person name="Vares D."/>
            <person name="Vear F."/>
            <person name="Vautrin S."/>
            <person name="Crespi M."/>
            <person name="Mangin B."/>
            <person name="Burke J.M."/>
            <person name="Salse J."/>
            <person name="Munos S."/>
            <person name="Vincourt P."/>
            <person name="Rieseberg L.H."/>
            <person name="Langlade N.B."/>
        </authorList>
    </citation>
    <scope>NUCLEOTIDE SEQUENCE</scope>
    <source>
        <tissue evidence="4">Leaves</tissue>
    </source>
</reference>
<dbReference type="PANTHER" id="PTHR42648">
    <property type="entry name" value="TRANSPOSASE, PUTATIVE-RELATED"/>
    <property type="match status" value="1"/>
</dbReference>
<comment type="caution">
    <text evidence="4">The sequence shown here is derived from an EMBL/GenBank/DDBJ whole genome shotgun (WGS) entry which is preliminary data.</text>
</comment>
<dbReference type="InterPro" id="IPR036397">
    <property type="entry name" value="RNaseH_sf"/>
</dbReference>